<dbReference type="InterPro" id="IPR036397">
    <property type="entry name" value="RNaseH_sf"/>
</dbReference>
<evidence type="ECO:0000313" key="3">
    <source>
        <dbReference type="Proteomes" id="UP000008022"/>
    </source>
</evidence>
<name>A0A0E0NXQ8_ORYRU</name>
<dbReference type="OMA" id="STRYMSA"/>
<proteinExistence type="predicted"/>
<keyword evidence="3" id="KW-1185">Reference proteome</keyword>
<dbReference type="Gramene" id="ORUFI03G25330.1">
    <property type="protein sequence ID" value="ORUFI03G25330.1"/>
    <property type="gene ID" value="ORUFI03G25330"/>
</dbReference>
<dbReference type="PANTHER" id="PTHR47723">
    <property type="entry name" value="OS05G0353850 PROTEIN"/>
    <property type="match status" value="1"/>
</dbReference>
<protein>
    <recommendedName>
        <fullName evidence="1">RNase H type-1 domain-containing protein</fullName>
    </recommendedName>
</protein>
<dbReference type="InterPro" id="IPR053151">
    <property type="entry name" value="RNase_H-like"/>
</dbReference>
<dbReference type="GO" id="GO:0003676">
    <property type="term" value="F:nucleic acid binding"/>
    <property type="evidence" value="ECO:0007669"/>
    <property type="project" value="InterPro"/>
</dbReference>
<reference evidence="2" key="2">
    <citation type="submission" date="2015-06" db="UniProtKB">
        <authorList>
            <consortium name="EnsemblPlants"/>
        </authorList>
    </citation>
    <scope>IDENTIFICATION</scope>
</reference>
<dbReference type="Pfam" id="PF13456">
    <property type="entry name" value="RVT_3"/>
    <property type="match status" value="1"/>
</dbReference>
<evidence type="ECO:0000313" key="2">
    <source>
        <dbReference type="EnsemblPlants" id="ORUFI03G25330.1"/>
    </source>
</evidence>
<dbReference type="InterPro" id="IPR002156">
    <property type="entry name" value="RNaseH_domain"/>
</dbReference>
<dbReference type="AlphaFoldDB" id="A0A0E0NXQ8"/>
<organism evidence="2 3">
    <name type="scientific">Oryza rufipogon</name>
    <name type="common">Brownbeard rice</name>
    <name type="synonym">Asian wild rice</name>
    <dbReference type="NCBI Taxonomy" id="4529"/>
    <lineage>
        <taxon>Eukaryota</taxon>
        <taxon>Viridiplantae</taxon>
        <taxon>Streptophyta</taxon>
        <taxon>Embryophyta</taxon>
        <taxon>Tracheophyta</taxon>
        <taxon>Spermatophyta</taxon>
        <taxon>Magnoliopsida</taxon>
        <taxon>Liliopsida</taxon>
        <taxon>Poales</taxon>
        <taxon>Poaceae</taxon>
        <taxon>BOP clade</taxon>
        <taxon>Oryzoideae</taxon>
        <taxon>Oryzeae</taxon>
        <taxon>Oryzinae</taxon>
        <taxon>Oryza</taxon>
    </lineage>
</organism>
<accession>A0A0E0NXQ8</accession>
<dbReference type="EnsemblPlants" id="ORUFI03G25330.1">
    <property type="protein sequence ID" value="ORUFI03G25330.1"/>
    <property type="gene ID" value="ORUFI03G25330"/>
</dbReference>
<dbReference type="HOGENOM" id="CLU_1542575_0_0_1"/>
<dbReference type="Proteomes" id="UP000008022">
    <property type="component" value="Unassembled WGS sequence"/>
</dbReference>
<dbReference type="InterPro" id="IPR044730">
    <property type="entry name" value="RNase_H-like_dom_plant"/>
</dbReference>
<dbReference type="GO" id="GO:0004523">
    <property type="term" value="F:RNA-DNA hybrid ribonuclease activity"/>
    <property type="evidence" value="ECO:0007669"/>
    <property type="project" value="InterPro"/>
</dbReference>
<evidence type="ECO:0000259" key="1">
    <source>
        <dbReference type="Pfam" id="PF13456"/>
    </source>
</evidence>
<dbReference type="CDD" id="cd06222">
    <property type="entry name" value="RNase_H_like"/>
    <property type="match status" value="1"/>
</dbReference>
<reference evidence="3" key="1">
    <citation type="submission" date="2013-06" db="EMBL/GenBank/DDBJ databases">
        <authorList>
            <person name="Zhao Q."/>
        </authorList>
    </citation>
    <scope>NUCLEOTIDE SEQUENCE</scope>
    <source>
        <strain evidence="3">cv. W1943</strain>
    </source>
</reference>
<dbReference type="STRING" id="4529.A0A0E0NXQ8"/>
<dbReference type="PANTHER" id="PTHR47723:SF24">
    <property type="entry name" value="RNASE H TYPE-1 DOMAIN-CONTAINING PROTEIN"/>
    <property type="match status" value="1"/>
</dbReference>
<sequence length="174" mass="18830">MQAEALACLEGIQLATEWVNMPLILESDNASVVAELNATNVSRADWSGIILDVKAAMLCLVQVQVHKIKRDSNKIAHALAQLDGGEVNKDLRMDSMRTQYAIGALSRWRYLSSGSLRGYGGSLCQPSLSSHLSGLLLLFTSGSSTRYMSATMMSRTNKTTTSLQNEGSTEAICL</sequence>
<dbReference type="Gene3D" id="3.30.420.10">
    <property type="entry name" value="Ribonuclease H-like superfamily/Ribonuclease H"/>
    <property type="match status" value="1"/>
</dbReference>
<feature type="domain" description="RNase H type-1" evidence="1">
    <location>
        <begin position="2"/>
        <end position="81"/>
    </location>
</feature>